<comment type="caution">
    <text evidence="5">The sequence shown here is derived from an EMBL/GenBank/DDBJ whole genome shotgun (WGS) entry which is preliminary data.</text>
</comment>
<dbReference type="PANTHER" id="PTHR11709:SF361">
    <property type="entry name" value="IRON TRANSPORT MULTICOPPER OXIDASE FET3"/>
    <property type="match status" value="1"/>
</dbReference>
<dbReference type="GeneID" id="5855435"/>
<dbReference type="EMBL" id="AAYY01000005">
    <property type="protein sequence ID" value="EDP43913.1"/>
    <property type="molecule type" value="Genomic_DNA"/>
</dbReference>
<dbReference type="PANTHER" id="PTHR11709">
    <property type="entry name" value="MULTI-COPPER OXIDASE"/>
    <property type="match status" value="1"/>
</dbReference>
<dbReference type="Pfam" id="PF07731">
    <property type="entry name" value="Cu-oxidase_2"/>
    <property type="match status" value="1"/>
</dbReference>
<dbReference type="VEuPathDB" id="FungiDB:MGL_1734"/>
<dbReference type="GO" id="GO:0016491">
    <property type="term" value="F:oxidoreductase activity"/>
    <property type="evidence" value="ECO:0007669"/>
    <property type="project" value="UniProtKB-KW"/>
</dbReference>
<evidence type="ECO:0000256" key="3">
    <source>
        <dbReference type="ARBA" id="ARBA00023002"/>
    </source>
</evidence>
<dbReference type="PROSITE" id="PS00079">
    <property type="entry name" value="MULTICOPPER_OXIDASE1"/>
    <property type="match status" value="1"/>
</dbReference>
<feature type="domain" description="Plastocyanin-like" evidence="4">
    <location>
        <begin position="1"/>
        <end position="80"/>
    </location>
</feature>
<dbReference type="GO" id="GO:0005507">
    <property type="term" value="F:copper ion binding"/>
    <property type="evidence" value="ECO:0007669"/>
    <property type="project" value="InterPro"/>
</dbReference>
<dbReference type="InterPro" id="IPR002355">
    <property type="entry name" value="Cu_oxidase_Cu_BS"/>
</dbReference>
<keyword evidence="3" id="KW-0560">Oxidoreductase</keyword>
<dbReference type="AlphaFoldDB" id="A8PYW6"/>
<dbReference type="OrthoDB" id="2121828at2759"/>
<evidence type="ECO:0000256" key="2">
    <source>
        <dbReference type="ARBA" id="ARBA00022723"/>
    </source>
</evidence>
<proteinExistence type="inferred from homology"/>
<gene>
    <name evidence="5" type="ORF">MGL_1734</name>
</gene>
<dbReference type="InterPro" id="IPR011706">
    <property type="entry name" value="Cu-oxidase_C"/>
</dbReference>
<keyword evidence="2" id="KW-0479">Metal-binding</keyword>
<dbReference type="RefSeq" id="XP_001731127.1">
    <property type="nucleotide sequence ID" value="XM_001731075.1"/>
</dbReference>
<dbReference type="InterPro" id="IPR008972">
    <property type="entry name" value="Cupredoxin"/>
</dbReference>
<evidence type="ECO:0000313" key="5">
    <source>
        <dbReference type="EMBL" id="EDP43913.1"/>
    </source>
</evidence>
<reference evidence="5 6" key="1">
    <citation type="journal article" date="2007" name="Proc. Natl. Acad. Sci. U.S.A.">
        <title>Dandruff-associated Malassezia genomes reveal convergent and divergent virulence traits shared with plant and human fungal pathogens.</title>
        <authorList>
            <person name="Xu J."/>
            <person name="Saunders C.W."/>
            <person name="Hu P."/>
            <person name="Grant R.A."/>
            <person name="Boekhout T."/>
            <person name="Kuramae E.E."/>
            <person name="Kronstad J.W."/>
            <person name="Deangelis Y.M."/>
            <person name="Reeder N.L."/>
            <person name="Johnstone K.R."/>
            <person name="Leland M."/>
            <person name="Fieno A.M."/>
            <person name="Begley W.M."/>
            <person name="Sun Y."/>
            <person name="Lacey M.P."/>
            <person name="Chaudhary T."/>
            <person name="Keough T."/>
            <person name="Chu L."/>
            <person name="Sears R."/>
            <person name="Yuan B."/>
            <person name="Dawson T.L.Jr."/>
        </authorList>
    </citation>
    <scope>NUCLEOTIDE SEQUENCE [LARGE SCALE GENOMIC DNA]</scope>
    <source>
        <strain evidence="6">ATCC MYA-4612 / CBS 7966</strain>
    </source>
</reference>
<dbReference type="InterPro" id="IPR045087">
    <property type="entry name" value="Cu-oxidase_fam"/>
</dbReference>
<dbReference type="InParanoid" id="A8PYW6"/>
<dbReference type="KEGG" id="mgl:MGL_1734"/>
<dbReference type="InterPro" id="IPR033138">
    <property type="entry name" value="Cu_oxidase_CS"/>
</dbReference>
<name>A8PYW6_MALGO</name>
<dbReference type="PROSITE" id="PS00080">
    <property type="entry name" value="MULTICOPPER_OXIDASE2"/>
    <property type="match status" value="1"/>
</dbReference>
<dbReference type="Gene3D" id="2.60.40.420">
    <property type="entry name" value="Cupredoxins - blue copper proteins"/>
    <property type="match status" value="1"/>
</dbReference>
<accession>A8PYW6</accession>
<evidence type="ECO:0000256" key="1">
    <source>
        <dbReference type="ARBA" id="ARBA00010609"/>
    </source>
</evidence>
<dbReference type="SUPFAM" id="SSF49503">
    <property type="entry name" value="Cupredoxins"/>
    <property type="match status" value="1"/>
</dbReference>
<sequence length="110" mass="12442">MHGTKFQVVHRAYGTDGTKPQVPKVEEQENPVRRDTVAVDGFGSVTIRFLASNPGAWFMHCHMDWHLSAGLAMVMVQAPEKAKEVLKVPSYVEEQCRVWKKQSDHKVRGP</sequence>
<protein>
    <recommendedName>
        <fullName evidence="4">Plastocyanin-like domain-containing protein</fullName>
    </recommendedName>
</protein>
<dbReference type="Proteomes" id="UP000008837">
    <property type="component" value="Unassembled WGS sequence"/>
</dbReference>
<keyword evidence="6" id="KW-1185">Reference proteome</keyword>
<evidence type="ECO:0000259" key="4">
    <source>
        <dbReference type="Pfam" id="PF07731"/>
    </source>
</evidence>
<organism evidence="5 6">
    <name type="scientific">Malassezia globosa (strain ATCC MYA-4612 / CBS 7966)</name>
    <name type="common">Dandruff-associated fungus</name>
    <dbReference type="NCBI Taxonomy" id="425265"/>
    <lineage>
        <taxon>Eukaryota</taxon>
        <taxon>Fungi</taxon>
        <taxon>Dikarya</taxon>
        <taxon>Basidiomycota</taxon>
        <taxon>Ustilaginomycotina</taxon>
        <taxon>Malasseziomycetes</taxon>
        <taxon>Malasseziales</taxon>
        <taxon>Malasseziaceae</taxon>
        <taxon>Malassezia</taxon>
    </lineage>
</organism>
<comment type="similarity">
    <text evidence="1">Belongs to the multicopper oxidase family.</text>
</comment>
<evidence type="ECO:0000313" key="6">
    <source>
        <dbReference type="Proteomes" id="UP000008837"/>
    </source>
</evidence>